<gene>
    <name evidence="9" type="ORF">EDD76_102121</name>
</gene>
<dbReference type="GO" id="GO:0008233">
    <property type="term" value="F:peptidase activity"/>
    <property type="evidence" value="ECO:0007669"/>
    <property type="project" value="UniProtKB-KW"/>
</dbReference>
<evidence type="ECO:0000256" key="8">
    <source>
        <dbReference type="SAM" id="Phobius"/>
    </source>
</evidence>
<feature type="transmembrane region" description="Helical" evidence="8">
    <location>
        <begin position="144"/>
        <end position="162"/>
    </location>
</feature>
<evidence type="ECO:0000256" key="7">
    <source>
        <dbReference type="ARBA" id="ARBA00023136"/>
    </source>
</evidence>
<dbReference type="GO" id="GO:0009372">
    <property type="term" value="P:quorum sensing"/>
    <property type="evidence" value="ECO:0007669"/>
    <property type="project" value="UniProtKB-KW"/>
</dbReference>
<dbReference type="SMART" id="SM00793">
    <property type="entry name" value="AgrB"/>
    <property type="match status" value="1"/>
</dbReference>
<dbReference type="EMBL" id="SLUO01000002">
    <property type="protein sequence ID" value="TCL60425.1"/>
    <property type="molecule type" value="Genomic_DNA"/>
</dbReference>
<dbReference type="Pfam" id="PF04647">
    <property type="entry name" value="AgrB"/>
    <property type="match status" value="1"/>
</dbReference>
<organism evidence="9 10">
    <name type="scientific">Kineothrix alysoides</name>
    <dbReference type="NCBI Taxonomy" id="1469948"/>
    <lineage>
        <taxon>Bacteria</taxon>
        <taxon>Bacillati</taxon>
        <taxon>Bacillota</taxon>
        <taxon>Clostridia</taxon>
        <taxon>Lachnospirales</taxon>
        <taxon>Lachnospiraceae</taxon>
        <taxon>Kineothrix</taxon>
    </lineage>
</organism>
<feature type="transmembrane region" description="Helical" evidence="8">
    <location>
        <begin position="42"/>
        <end position="67"/>
    </location>
</feature>
<keyword evidence="10" id="KW-1185">Reference proteome</keyword>
<keyword evidence="4 8" id="KW-0812">Transmembrane</keyword>
<keyword evidence="3" id="KW-0645">Protease</keyword>
<evidence type="ECO:0000256" key="6">
    <source>
        <dbReference type="ARBA" id="ARBA00022989"/>
    </source>
</evidence>
<evidence type="ECO:0000313" key="10">
    <source>
        <dbReference type="Proteomes" id="UP000295718"/>
    </source>
</evidence>
<evidence type="ECO:0000256" key="1">
    <source>
        <dbReference type="ARBA" id="ARBA00022475"/>
    </source>
</evidence>
<dbReference type="OrthoDB" id="2068371at2"/>
<evidence type="ECO:0000256" key="3">
    <source>
        <dbReference type="ARBA" id="ARBA00022670"/>
    </source>
</evidence>
<comment type="caution">
    <text evidence="9">The sequence shown here is derived from an EMBL/GenBank/DDBJ whole genome shotgun (WGS) entry which is preliminary data.</text>
</comment>
<dbReference type="Proteomes" id="UP000295718">
    <property type="component" value="Unassembled WGS sequence"/>
</dbReference>
<reference evidence="9 10" key="1">
    <citation type="submission" date="2019-03" db="EMBL/GenBank/DDBJ databases">
        <title>Genomic Encyclopedia of Type Strains, Phase IV (KMG-IV): sequencing the most valuable type-strain genomes for metagenomic binning, comparative biology and taxonomic classification.</title>
        <authorList>
            <person name="Goeker M."/>
        </authorList>
    </citation>
    <scope>NUCLEOTIDE SEQUENCE [LARGE SCALE GENOMIC DNA]</scope>
    <source>
        <strain evidence="9 10">DSM 100556</strain>
    </source>
</reference>
<keyword evidence="6 8" id="KW-1133">Transmembrane helix</keyword>
<dbReference type="STRING" id="1469948.GCA_000732725_00158"/>
<dbReference type="GO" id="GO:0006508">
    <property type="term" value="P:proteolysis"/>
    <property type="evidence" value="ECO:0007669"/>
    <property type="project" value="UniProtKB-KW"/>
</dbReference>
<feature type="transmembrane region" description="Helical" evidence="8">
    <location>
        <begin position="105"/>
        <end position="123"/>
    </location>
</feature>
<sequence length="195" mass="21431">MEHMLASKITDWCLKRNEMSETQAIAVTYGIELIFNSLFKMIGLILIGLIFGRAWDVILSIGCFSLLRSCAGGVHMKSSLGCFLSMALVSVLSCVGAEYISYLPVGVMIALTLGIIVVNKLYAPFFTENNPIEDGKLIKKKNTGAVIISVILLAIIWITPIWKLKMILLIPVTLETLSILPCWHGTKKAAQDKAE</sequence>
<protein>
    <submittedName>
        <fullName evidence="9">Accessory gene regulator protein AgrB</fullName>
    </submittedName>
</protein>
<name>A0A4R1R4L0_9FIRM</name>
<evidence type="ECO:0000313" key="9">
    <source>
        <dbReference type="EMBL" id="TCL60425.1"/>
    </source>
</evidence>
<dbReference type="AlphaFoldDB" id="A0A4R1R4L0"/>
<evidence type="ECO:0000256" key="5">
    <source>
        <dbReference type="ARBA" id="ARBA00022801"/>
    </source>
</evidence>
<evidence type="ECO:0000256" key="2">
    <source>
        <dbReference type="ARBA" id="ARBA00022654"/>
    </source>
</evidence>
<keyword evidence="5" id="KW-0378">Hydrolase</keyword>
<dbReference type="GO" id="GO:0016020">
    <property type="term" value="C:membrane"/>
    <property type="evidence" value="ECO:0007669"/>
    <property type="project" value="InterPro"/>
</dbReference>
<evidence type="ECO:0000256" key="4">
    <source>
        <dbReference type="ARBA" id="ARBA00022692"/>
    </source>
</evidence>
<keyword evidence="7 8" id="KW-0472">Membrane</keyword>
<dbReference type="RefSeq" id="WP_031388942.1">
    <property type="nucleotide sequence ID" value="NZ_JPNB01000001.1"/>
</dbReference>
<dbReference type="InterPro" id="IPR006741">
    <property type="entry name" value="AgrB"/>
</dbReference>
<keyword evidence="2" id="KW-0673">Quorum sensing</keyword>
<accession>A0A4R1R4L0</accession>
<keyword evidence="1" id="KW-1003">Cell membrane</keyword>
<proteinExistence type="predicted"/>